<feature type="domain" description="Nascent polypeptide-associated complex subunit alpha-like UBA" evidence="3">
    <location>
        <begin position="73"/>
        <end position="111"/>
    </location>
</feature>
<evidence type="ECO:0000256" key="1">
    <source>
        <dbReference type="SAM" id="MobiDB-lite"/>
    </source>
</evidence>
<evidence type="ECO:0000256" key="2">
    <source>
        <dbReference type="SAM" id="SignalP"/>
    </source>
</evidence>
<accession>A0AA35RD59</accession>
<dbReference type="PANTHER" id="PTHR21713">
    <property type="entry name" value="NASCENT POLYPEPTIDE ASSOCIATED COMPLEX ALPHA SUBUNIT-RELATED"/>
    <property type="match status" value="1"/>
</dbReference>
<feature type="region of interest" description="Disordered" evidence="1">
    <location>
        <begin position="38"/>
        <end position="77"/>
    </location>
</feature>
<dbReference type="Gene3D" id="1.10.8.10">
    <property type="entry name" value="DNA helicase RuvA subunit, C-terminal domain"/>
    <property type="match status" value="1"/>
</dbReference>
<protein>
    <submittedName>
        <fullName evidence="4">Nascent polypeptide-associated complex subunit alpha-like protein</fullName>
    </submittedName>
</protein>
<dbReference type="CDD" id="cd14415">
    <property type="entry name" value="UBA_NACA_NACP1"/>
    <property type="match status" value="1"/>
</dbReference>
<sequence>MSTKFLTTCLRLPILILANLQLYVPLFTCFQAAEKFKAPEASASSTKEAEQDSAPADEEEESEDEDEVDESGVEQKDIDLVMQQANVSRAKAVKALKNNSNDIVNAIMELTM</sequence>
<keyword evidence="5" id="KW-1185">Reference proteome</keyword>
<keyword evidence="2" id="KW-0732">Signal</keyword>
<reference evidence="4" key="1">
    <citation type="submission" date="2023-03" db="EMBL/GenBank/DDBJ databases">
        <authorList>
            <person name="Steffen K."/>
            <person name="Cardenas P."/>
        </authorList>
    </citation>
    <scope>NUCLEOTIDE SEQUENCE</scope>
</reference>
<dbReference type="Pfam" id="PF19026">
    <property type="entry name" value="UBA_HYPK"/>
    <property type="match status" value="1"/>
</dbReference>
<proteinExistence type="predicted"/>
<feature type="compositionally biased region" description="Acidic residues" evidence="1">
    <location>
        <begin position="55"/>
        <end position="72"/>
    </location>
</feature>
<organism evidence="4 5">
    <name type="scientific">Geodia barretti</name>
    <name type="common">Barrett's horny sponge</name>
    <dbReference type="NCBI Taxonomy" id="519541"/>
    <lineage>
        <taxon>Eukaryota</taxon>
        <taxon>Metazoa</taxon>
        <taxon>Porifera</taxon>
        <taxon>Demospongiae</taxon>
        <taxon>Heteroscleromorpha</taxon>
        <taxon>Tetractinellida</taxon>
        <taxon>Astrophorina</taxon>
        <taxon>Geodiidae</taxon>
        <taxon>Geodia</taxon>
    </lineage>
</organism>
<dbReference type="Proteomes" id="UP001174909">
    <property type="component" value="Unassembled WGS sequence"/>
</dbReference>
<evidence type="ECO:0000259" key="3">
    <source>
        <dbReference type="Pfam" id="PF19026"/>
    </source>
</evidence>
<feature type="chain" id="PRO_5041220372" evidence="2">
    <location>
        <begin position="19"/>
        <end position="112"/>
    </location>
</feature>
<evidence type="ECO:0000313" key="5">
    <source>
        <dbReference type="Proteomes" id="UP001174909"/>
    </source>
</evidence>
<dbReference type="InterPro" id="IPR044034">
    <property type="entry name" value="NAC-like_UBA"/>
</dbReference>
<name>A0AA35RD59_GEOBA</name>
<dbReference type="GO" id="GO:0005854">
    <property type="term" value="C:nascent polypeptide-associated complex"/>
    <property type="evidence" value="ECO:0007669"/>
    <property type="project" value="InterPro"/>
</dbReference>
<dbReference type="InterPro" id="IPR016641">
    <property type="entry name" value="EGD2/NACA0like"/>
</dbReference>
<dbReference type="FunFam" id="1.10.8.10:FF:000006">
    <property type="entry name" value="Putative nascent polypeptide-associated complex subunit alpha"/>
    <property type="match status" value="1"/>
</dbReference>
<feature type="signal peptide" evidence="2">
    <location>
        <begin position="1"/>
        <end position="18"/>
    </location>
</feature>
<dbReference type="EMBL" id="CASHTH010000942">
    <property type="protein sequence ID" value="CAI8009299.1"/>
    <property type="molecule type" value="Genomic_DNA"/>
</dbReference>
<gene>
    <name evidence="4" type="ORF">GBAR_LOCUS6271</name>
</gene>
<evidence type="ECO:0000313" key="4">
    <source>
        <dbReference type="EMBL" id="CAI8009299.1"/>
    </source>
</evidence>
<dbReference type="AlphaFoldDB" id="A0AA35RD59"/>
<comment type="caution">
    <text evidence="4">The sequence shown here is derived from an EMBL/GenBank/DDBJ whole genome shotgun (WGS) entry which is preliminary data.</text>
</comment>